<comment type="similarity">
    <text evidence="1 8">Belongs to the cytidylate kinase family. Type 1 subfamily.</text>
</comment>
<evidence type="ECO:0000256" key="7">
    <source>
        <dbReference type="ARBA" id="ARBA00048478"/>
    </source>
</evidence>
<sequence>MASSLPVITVDGPSGVGKGTVAYQLAAALGWHLLDSGALYRVTAYACNQQNVALEDHDNVAAVARSLEVEFKGADSGEVLVFYRGEDASSAIRTEEGGRGASTVAAIPAVRAALLQRQRDFLVAPGLVADGRDMGTSVFPNAPLKFFLVASAEERAERRYRQLLEKGESVSLPRLLGDIQERDERDRSRSVSPLVAADDAIVIDSTKQSIDAVFAMIMRDVHKVFPELQPA</sequence>
<keyword evidence="2 8" id="KW-0808">Transferase</keyword>
<evidence type="ECO:0000256" key="1">
    <source>
        <dbReference type="ARBA" id="ARBA00009427"/>
    </source>
</evidence>
<evidence type="ECO:0000256" key="6">
    <source>
        <dbReference type="ARBA" id="ARBA00047615"/>
    </source>
</evidence>
<dbReference type="InterPro" id="IPR003136">
    <property type="entry name" value="Cytidylate_kin"/>
</dbReference>
<feature type="binding site" evidence="8">
    <location>
        <begin position="12"/>
        <end position="20"/>
    </location>
    <ligand>
        <name>ATP</name>
        <dbReference type="ChEBI" id="CHEBI:30616"/>
    </ligand>
</feature>
<keyword evidence="4 8" id="KW-0418">Kinase</keyword>
<dbReference type="Proteomes" id="UP001143362">
    <property type="component" value="Unassembled WGS sequence"/>
</dbReference>
<keyword evidence="11" id="KW-1185">Reference proteome</keyword>
<comment type="catalytic activity">
    <reaction evidence="7 8">
        <text>CMP + ATP = CDP + ADP</text>
        <dbReference type="Rhea" id="RHEA:11600"/>
        <dbReference type="ChEBI" id="CHEBI:30616"/>
        <dbReference type="ChEBI" id="CHEBI:58069"/>
        <dbReference type="ChEBI" id="CHEBI:60377"/>
        <dbReference type="ChEBI" id="CHEBI:456216"/>
        <dbReference type="EC" id="2.7.4.25"/>
    </reaction>
</comment>
<dbReference type="EC" id="2.7.4.25" evidence="8"/>
<proteinExistence type="inferred from homology"/>
<dbReference type="InterPro" id="IPR027417">
    <property type="entry name" value="P-loop_NTPase"/>
</dbReference>
<dbReference type="Gene3D" id="3.40.50.300">
    <property type="entry name" value="P-loop containing nucleotide triphosphate hydrolases"/>
    <property type="match status" value="1"/>
</dbReference>
<evidence type="ECO:0000256" key="4">
    <source>
        <dbReference type="ARBA" id="ARBA00022777"/>
    </source>
</evidence>
<comment type="subcellular location">
    <subcellularLocation>
        <location evidence="8">Cytoplasm</location>
    </subcellularLocation>
</comment>
<dbReference type="SUPFAM" id="SSF52540">
    <property type="entry name" value="P-loop containing nucleoside triphosphate hydrolases"/>
    <property type="match status" value="1"/>
</dbReference>
<gene>
    <name evidence="8" type="primary">cmk</name>
    <name evidence="10" type="ORF">EYC98_09865</name>
</gene>
<comment type="caution">
    <text evidence="10">The sequence shown here is derived from an EMBL/GenBank/DDBJ whole genome shotgun (WGS) entry which is preliminary data.</text>
</comment>
<feature type="domain" description="Cytidylate kinase" evidence="9">
    <location>
        <begin position="8"/>
        <end position="222"/>
    </location>
</feature>
<dbReference type="RefSeq" id="WP_279245177.1">
    <property type="nucleotide sequence ID" value="NZ_SHNN01000002.1"/>
</dbReference>
<dbReference type="GO" id="GO:0016301">
    <property type="term" value="F:kinase activity"/>
    <property type="evidence" value="ECO:0007669"/>
    <property type="project" value="UniProtKB-KW"/>
</dbReference>
<comment type="catalytic activity">
    <reaction evidence="6 8">
        <text>dCMP + ATP = dCDP + ADP</text>
        <dbReference type="Rhea" id="RHEA:25094"/>
        <dbReference type="ChEBI" id="CHEBI:30616"/>
        <dbReference type="ChEBI" id="CHEBI:57566"/>
        <dbReference type="ChEBI" id="CHEBI:58593"/>
        <dbReference type="ChEBI" id="CHEBI:456216"/>
        <dbReference type="EC" id="2.7.4.25"/>
    </reaction>
</comment>
<keyword evidence="8" id="KW-0963">Cytoplasm</keyword>
<evidence type="ECO:0000256" key="2">
    <source>
        <dbReference type="ARBA" id="ARBA00022679"/>
    </source>
</evidence>
<keyword evidence="5 8" id="KW-0067">ATP-binding</keyword>
<dbReference type="Pfam" id="PF02224">
    <property type="entry name" value="Cytidylate_kin"/>
    <property type="match status" value="1"/>
</dbReference>
<reference evidence="10" key="1">
    <citation type="submission" date="2019-02" db="EMBL/GenBank/DDBJ databases">
        <authorList>
            <person name="Li S.-H."/>
        </authorList>
    </citation>
    <scope>NUCLEOTIDE SEQUENCE</scope>
    <source>
        <strain evidence="10">IMCC14734</strain>
    </source>
</reference>
<name>A0ABT3THA1_9GAMM</name>
<evidence type="ECO:0000256" key="3">
    <source>
        <dbReference type="ARBA" id="ARBA00022741"/>
    </source>
</evidence>
<dbReference type="EMBL" id="SHNN01000002">
    <property type="protein sequence ID" value="MCX2981170.1"/>
    <property type="molecule type" value="Genomic_DNA"/>
</dbReference>
<evidence type="ECO:0000259" key="9">
    <source>
        <dbReference type="Pfam" id="PF02224"/>
    </source>
</evidence>
<keyword evidence="3 8" id="KW-0547">Nucleotide-binding</keyword>
<evidence type="ECO:0000313" key="11">
    <source>
        <dbReference type="Proteomes" id="UP001143362"/>
    </source>
</evidence>
<evidence type="ECO:0000256" key="5">
    <source>
        <dbReference type="ARBA" id="ARBA00022840"/>
    </source>
</evidence>
<evidence type="ECO:0000313" key="10">
    <source>
        <dbReference type="EMBL" id="MCX2981170.1"/>
    </source>
</evidence>
<organism evidence="10 11">
    <name type="scientific">Candidatus Litorirhabdus singularis</name>
    <dbReference type="NCBI Taxonomy" id="2518993"/>
    <lineage>
        <taxon>Bacteria</taxon>
        <taxon>Pseudomonadati</taxon>
        <taxon>Pseudomonadota</taxon>
        <taxon>Gammaproteobacteria</taxon>
        <taxon>Cellvibrionales</taxon>
        <taxon>Halieaceae</taxon>
        <taxon>Candidatus Litorirhabdus</taxon>
    </lineage>
</organism>
<evidence type="ECO:0000256" key="8">
    <source>
        <dbReference type="HAMAP-Rule" id="MF_00238"/>
    </source>
</evidence>
<accession>A0ABT3THA1</accession>
<protein>
    <recommendedName>
        <fullName evidence="8">Cytidylate kinase</fullName>
        <shortName evidence="8">CK</shortName>
        <ecNumber evidence="8">2.7.4.25</ecNumber>
    </recommendedName>
    <alternativeName>
        <fullName evidence="8">Cytidine monophosphate kinase</fullName>
        <shortName evidence="8">CMP kinase</shortName>
    </alternativeName>
</protein>
<dbReference type="NCBIfam" id="TIGR00017">
    <property type="entry name" value="cmk"/>
    <property type="match status" value="1"/>
</dbReference>
<dbReference type="InterPro" id="IPR011994">
    <property type="entry name" value="Cytidylate_kinase_dom"/>
</dbReference>
<dbReference type="CDD" id="cd02020">
    <property type="entry name" value="CMPK"/>
    <property type="match status" value="1"/>
</dbReference>
<dbReference type="HAMAP" id="MF_00238">
    <property type="entry name" value="Cytidyl_kinase_type1"/>
    <property type="match status" value="1"/>
</dbReference>